<dbReference type="GO" id="GO:0008999">
    <property type="term" value="F:protein-N-terminal-alanine acetyltransferase activity"/>
    <property type="evidence" value="ECO:0007669"/>
    <property type="project" value="TreeGrafter"/>
</dbReference>
<dbReference type="EMBL" id="CTEF01000001">
    <property type="protein sequence ID" value="CQD09152.1"/>
    <property type="molecule type" value="Genomic_DNA"/>
</dbReference>
<sequence length="196" mass="22168">MSLLGTAPNLSGMTSSGIQVTLRTPRFSDAARWRQVRLADQEFIEPYWDYSPLSWPERHTRGAWLRECVKARRRMRAGSGLHTAIVVDGHLVGQCDAWIDRFHGRSELGLWVDSRHRGSGIAAVAVRLVIDELFSDPRIERIAAPIATGNIATTTLARRLGFVREGVLRNYMEVGSGRRDHELWSLLRADWPIIAR</sequence>
<dbReference type="Proteomes" id="UP000182227">
    <property type="component" value="Unassembled WGS sequence"/>
</dbReference>
<feature type="domain" description="N-acetyltransferase" evidence="1">
    <location>
        <begin position="20"/>
        <end position="190"/>
    </location>
</feature>
<evidence type="ECO:0000259" key="1">
    <source>
        <dbReference type="PROSITE" id="PS51186"/>
    </source>
</evidence>
<dbReference type="GO" id="GO:1990189">
    <property type="term" value="F:protein N-terminal-serine acetyltransferase activity"/>
    <property type="evidence" value="ECO:0007669"/>
    <property type="project" value="TreeGrafter"/>
</dbReference>
<reference evidence="2 3" key="1">
    <citation type="submission" date="2015-03" db="EMBL/GenBank/DDBJ databases">
        <authorList>
            <person name="Murphy D."/>
        </authorList>
    </citation>
    <scope>NUCLEOTIDE SEQUENCE [LARGE SCALE GENOMIC DNA]</scope>
    <source>
        <strain evidence="2 3">D16</strain>
    </source>
</reference>
<dbReference type="Gene3D" id="3.40.630.30">
    <property type="match status" value="1"/>
</dbReference>
<keyword evidence="2" id="KW-0808">Transferase</keyword>
<accession>A0A0U1D867</accession>
<dbReference type="Pfam" id="PF13302">
    <property type="entry name" value="Acetyltransf_3"/>
    <property type="match status" value="1"/>
</dbReference>
<evidence type="ECO:0000313" key="3">
    <source>
        <dbReference type="Proteomes" id="UP000182227"/>
    </source>
</evidence>
<dbReference type="PANTHER" id="PTHR43441:SF10">
    <property type="entry name" value="ACETYLTRANSFERASE"/>
    <property type="match status" value="1"/>
</dbReference>
<protein>
    <submittedName>
        <fullName evidence="2">Acetyltransferase</fullName>
    </submittedName>
</protein>
<dbReference type="InterPro" id="IPR000182">
    <property type="entry name" value="GNAT_dom"/>
</dbReference>
<evidence type="ECO:0000313" key="2">
    <source>
        <dbReference type="EMBL" id="CQD09152.1"/>
    </source>
</evidence>
<proteinExistence type="predicted"/>
<dbReference type="SUPFAM" id="SSF55729">
    <property type="entry name" value="Acyl-CoA N-acyltransferases (Nat)"/>
    <property type="match status" value="1"/>
</dbReference>
<organism evidence="2 3">
    <name type="scientific">Mycolicibacterium conceptionense</name>
    <dbReference type="NCBI Taxonomy" id="451644"/>
    <lineage>
        <taxon>Bacteria</taxon>
        <taxon>Bacillati</taxon>
        <taxon>Actinomycetota</taxon>
        <taxon>Actinomycetes</taxon>
        <taxon>Mycobacteriales</taxon>
        <taxon>Mycobacteriaceae</taxon>
        <taxon>Mycolicibacterium</taxon>
    </lineage>
</organism>
<dbReference type="GO" id="GO:0005737">
    <property type="term" value="C:cytoplasm"/>
    <property type="evidence" value="ECO:0007669"/>
    <property type="project" value="TreeGrafter"/>
</dbReference>
<dbReference type="InterPro" id="IPR016181">
    <property type="entry name" value="Acyl_CoA_acyltransferase"/>
</dbReference>
<dbReference type="PANTHER" id="PTHR43441">
    <property type="entry name" value="RIBOSOMAL-PROTEIN-SERINE ACETYLTRANSFERASE"/>
    <property type="match status" value="1"/>
</dbReference>
<dbReference type="PROSITE" id="PS51186">
    <property type="entry name" value="GNAT"/>
    <property type="match status" value="1"/>
</dbReference>
<name>A0A0U1D867_9MYCO</name>
<gene>
    <name evidence="2" type="primary">rimJ</name>
    <name evidence="2" type="ORF">BN970_01779</name>
</gene>
<dbReference type="InterPro" id="IPR051908">
    <property type="entry name" value="Ribosomal_N-acetyltransferase"/>
</dbReference>
<dbReference type="AlphaFoldDB" id="A0A0U1D867"/>